<dbReference type="InterPro" id="IPR036961">
    <property type="entry name" value="Kinesin_motor_dom_sf"/>
</dbReference>
<evidence type="ECO:0000313" key="9">
    <source>
        <dbReference type="Proteomes" id="UP001108240"/>
    </source>
</evidence>
<dbReference type="GO" id="GO:0008017">
    <property type="term" value="F:microtubule binding"/>
    <property type="evidence" value="ECO:0007669"/>
    <property type="project" value="InterPro"/>
</dbReference>
<dbReference type="GO" id="GO:0003777">
    <property type="term" value="F:microtubule motor activity"/>
    <property type="evidence" value="ECO:0007669"/>
    <property type="project" value="InterPro"/>
</dbReference>
<sequence length="679" mass="78098">MPFNKLDKPEKVEVSDNVKVVVRCRPLNEKEKMMGHKQSVAVDEIRGTITVNKLDMTSEPPKTFTFDTVFSPDSKQLDVYNLTARPIVDSVLEGYNGTIFAYGQTGTGKTFTMEGVRAVPELRGIIPNSFAHIFGHIAKAEGDTRFLVRVSYLEIYNEEVKDLLGKDQMQRLEVKERPDVGVYIKDLSGYVVNNADDMDRIMTLGHKNRSVGATNMNEHSSRSHAIFTITIECSEKGVDGDQHVRMGKLHLVDLAVSTTGQRLKEATKINLSLSTLGNVISALVDGKTLAYTVSQLLTKLLCANIGPADYNYDETISTLRYANRAKNIKNKARINEDPKDALLRQFQKEIEELKKKLEEGEEISGSDASGSDDIDEGEDEVGDGSERRRKRRGRKKVSPDKMVEMQAKIEEERKALEAKLDMEEEERNKARAELEKREKDLLKAQQEHHLLLEKLSTLEKRVIVGGVDLLAKAEEQEKLLEESNNELEERRKRAEQLRRELEEKEQERLDIEEKYTSLQEEAQGKTKKLKKVWTMLMAAKSEMADLQQEHHREIEGLLENIRQLSRELRLQMLIIDNFIPQEYQEMIENYVHWNEDIGEWQLVSVLNTFHDVCVQWKYIIQLMNLLFFLEMCGLYRQQHEKTDTCVGQERKRCKHPFRSTEAHVKHAAPFSCFIFVLLL</sequence>
<proteinExistence type="inferred from homology"/>
<dbReference type="SMART" id="SM00129">
    <property type="entry name" value="KISc"/>
    <property type="match status" value="1"/>
</dbReference>
<organism evidence="8 9">
    <name type="scientific">Cyprinus carpio carpio</name>
    <dbReference type="NCBI Taxonomy" id="630221"/>
    <lineage>
        <taxon>Eukaryota</taxon>
        <taxon>Metazoa</taxon>
        <taxon>Chordata</taxon>
        <taxon>Craniata</taxon>
        <taxon>Vertebrata</taxon>
        <taxon>Euteleostomi</taxon>
        <taxon>Actinopterygii</taxon>
        <taxon>Neopterygii</taxon>
        <taxon>Teleostei</taxon>
        <taxon>Ostariophysi</taxon>
        <taxon>Cypriniformes</taxon>
        <taxon>Cyprinidae</taxon>
        <taxon>Cyprininae</taxon>
        <taxon>Cyprinus</taxon>
    </lineage>
</organism>
<evidence type="ECO:0000256" key="4">
    <source>
        <dbReference type="ARBA" id="ARBA00023212"/>
    </source>
</evidence>
<keyword evidence="9" id="KW-1185">Reference proteome</keyword>
<dbReference type="GO" id="GO:0005874">
    <property type="term" value="C:microtubule"/>
    <property type="evidence" value="ECO:0007669"/>
    <property type="project" value="TreeGrafter"/>
</dbReference>
<dbReference type="GeneTree" id="ENSGT00940000156386"/>
<dbReference type="PANTHER" id="PTHR47968:SF63">
    <property type="entry name" value="KINESIN-LIKE PROTEIN"/>
    <property type="match status" value="1"/>
</dbReference>
<dbReference type="Gene3D" id="3.40.850.10">
    <property type="entry name" value="Kinesin motor domain"/>
    <property type="match status" value="1"/>
</dbReference>
<dbReference type="InterPro" id="IPR027640">
    <property type="entry name" value="Kinesin-like_fam"/>
</dbReference>
<dbReference type="PROSITE" id="PS50067">
    <property type="entry name" value="KINESIN_MOTOR_2"/>
    <property type="match status" value="1"/>
</dbReference>
<feature type="compositionally biased region" description="Basic residues" evidence="6">
    <location>
        <begin position="387"/>
        <end position="396"/>
    </location>
</feature>
<accession>A0A9J7XBJ5</accession>
<keyword evidence="2 5" id="KW-0547">Nucleotide-binding</keyword>
<evidence type="ECO:0000256" key="1">
    <source>
        <dbReference type="ARBA" id="ARBA00004245"/>
    </source>
</evidence>
<keyword evidence="4" id="KW-0206">Cytoskeleton</keyword>
<dbReference type="GO" id="GO:0048731">
    <property type="term" value="P:system development"/>
    <property type="evidence" value="ECO:0007669"/>
    <property type="project" value="UniProtKB-ARBA"/>
</dbReference>
<keyword evidence="3 5" id="KW-0067">ATP-binding</keyword>
<dbReference type="InterPro" id="IPR027417">
    <property type="entry name" value="P-loop_NTPase"/>
</dbReference>
<evidence type="ECO:0000256" key="6">
    <source>
        <dbReference type="SAM" id="MobiDB-lite"/>
    </source>
</evidence>
<comment type="similarity">
    <text evidence="5">Belongs to the TRAFAC class myosin-kinesin ATPase superfamily. Kinesin family.</text>
</comment>
<dbReference type="GO" id="GO:0007018">
    <property type="term" value="P:microtubule-based movement"/>
    <property type="evidence" value="ECO:0007669"/>
    <property type="project" value="InterPro"/>
</dbReference>
<feature type="binding site" evidence="5">
    <location>
        <begin position="103"/>
        <end position="110"/>
    </location>
    <ligand>
        <name>ATP</name>
        <dbReference type="ChEBI" id="CHEBI:30616"/>
    </ligand>
</feature>
<dbReference type="InterPro" id="IPR001752">
    <property type="entry name" value="Kinesin_motor_dom"/>
</dbReference>
<keyword evidence="5" id="KW-0505">Motor protein</keyword>
<dbReference type="Pfam" id="PF00225">
    <property type="entry name" value="Kinesin"/>
    <property type="match status" value="1"/>
</dbReference>
<dbReference type="AlphaFoldDB" id="A0A9J7XBJ5"/>
<evidence type="ECO:0000259" key="7">
    <source>
        <dbReference type="PROSITE" id="PS50067"/>
    </source>
</evidence>
<dbReference type="PANTHER" id="PTHR47968">
    <property type="entry name" value="CENTROMERE PROTEIN E"/>
    <property type="match status" value="1"/>
</dbReference>
<evidence type="ECO:0000313" key="8">
    <source>
        <dbReference type="Ensembl" id="ENSCCRP00000104338.1"/>
    </source>
</evidence>
<dbReference type="Ensembl" id="ENSCCRT00000163498.1">
    <property type="protein sequence ID" value="ENSCCRP00000104338.1"/>
    <property type="gene ID" value="ENSCCRG00000005867.2"/>
</dbReference>
<dbReference type="GO" id="GO:0005524">
    <property type="term" value="F:ATP binding"/>
    <property type="evidence" value="ECO:0007669"/>
    <property type="project" value="UniProtKB-UniRule"/>
</dbReference>
<feature type="domain" description="Kinesin motor" evidence="7">
    <location>
        <begin position="17"/>
        <end position="328"/>
    </location>
</feature>
<name>A0A9J7XBJ5_CYPCA</name>
<feature type="region of interest" description="Disordered" evidence="6">
    <location>
        <begin position="357"/>
        <end position="404"/>
    </location>
</feature>
<dbReference type="SUPFAM" id="SSF52540">
    <property type="entry name" value="P-loop containing nucleoside triphosphate hydrolases"/>
    <property type="match status" value="1"/>
</dbReference>
<protein>
    <submittedName>
        <fullName evidence="8">Kinesin family member 3A</fullName>
    </submittedName>
</protein>
<dbReference type="GO" id="GO:0000278">
    <property type="term" value="P:mitotic cell cycle"/>
    <property type="evidence" value="ECO:0007669"/>
    <property type="project" value="TreeGrafter"/>
</dbReference>
<evidence type="ECO:0000256" key="5">
    <source>
        <dbReference type="PROSITE-ProRule" id="PRU00283"/>
    </source>
</evidence>
<comment type="subcellular location">
    <subcellularLocation>
        <location evidence="1">Cytoplasm</location>
        <location evidence="1">Cytoskeleton</location>
    </subcellularLocation>
</comment>
<evidence type="ECO:0000256" key="2">
    <source>
        <dbReference type="ARBA" id="ARBA00022741"/>
    </source>
</evidence>
<dbReference type="PRINTS" id="PR00380">
    <property type="entry name" value="KINESINHEAVY"/>
</dbReference>
<evidence type="ECO:0000256" key="3">
    <source>
        <dbReference type="ARBA" id="ARBA00022840"/>
    </source>
</evidence>
<feature type="compositionally biased region" description="Acidic residues" evidence="6">
    <location>
        <begin position="359"/>
        <end position="383"/>
    </location>
</feature>
<keyword evidence="4" id="KW-0963">Cytoplasm</keyword>
<reference evidence="8" key="1">
    <citation type="submission" date="2025-08" db="UniProtKB">
        <authorList>
            <consortium name="Ensembl"/>
        </authorList>
    </citation>
    <scope>IDENTIFICATION</scope>
</reference>
<reference evidence="8" key="2">
    <citation type="submission" date="2025-09" db="UniProtKB">
        <authorList>
            <consortium name="Ensembl"/>
        </authorList>
    </citation>
    <scope>IDENTIFICATION</scope>
</reference>
<dbReference type="Proteomes" id="UP001108240">
    <property type="component" value="Unplaced"/>
</dbReference>